<dbReference type="Pfam" id="PF22527">
    <property type="entry name" value="DEXQc_Suv3"/>
    <property type="match status" value="1"/>
</dbReference>
<dbReference type="Gene3D" id="1.20.272.40">
    <property type="match status" value="1"/>
</dbReference>
<dbReference type="CDD" id="cd18805">
    <property type="entry name" value="SF2_C_suv3"/>
    <property type="match status" value="1"/>
</dbReference>
<evidence type="ECO:0000256" key="4">
    <source>
        <dbReference type="ARBA" id="ARBA00022840"/>
    </source>
</evidence>
<dbReference type="InterPro" id="IPR001650">
    <property type="entry name" value="Helicase_C-like"/>
</dbReference>
<dbReference type="InterPro" id="IPR050699">
    <property type="entry name" value="RNA-DNA_Helicase"/>
</dbReference>
<gene>
    <name evidence="8" type="ORF">IMZ08_17030</name>
</gene>
<dbReference type="Gene3D" id="3.40.50.300">
    <property type="entry name" value="P-loop containing nucleotide triphosphate hydrolases"/>
    <property type="match status" value="2"/>
</dbReference>
<evidence type="ECO:0000259" key="7">
    <source>
        <dbReference type="PROSITE" id="PS51194"/>
    </source>
</evidence>
<comment type="caution">
    <text evidence="8">The sequence shown here is derived from an EMBL/GenBank/DDBJ whole genome shotgun (WGS) entry which is preliminary data.</text>
</comment>
<dbReference type="PANTHER" id="PTHR12131:SF1">
    <property type="entry name" value="ATP-DEPENDENT RNA HELICASE SUPV3L1, MITOCHONDRIAL-RELATED"/>
    <property type="match status" value="1"/>
</dbReference>
<dbReference type="Proteomes" id="UP001516662">
    <property type="component" value="Unassembled WGS sequence"/>
</dbReference>
<keyword evidence="1" id="KW-0547">Nucleotide-binding</keyword>
<accession>A0ABR9QML5</accession>
<dbReference type="SMART" id="SM00490">
    <property type="entry name" value="HELICc"/>
    <property type="match status" value="1"/>
</dbReference>
<keyword evidence="2" id="KW-0378">Hydrolase</keyword>
<organism evidence="8 9">
    <name type="scientific">Litchfieldia luteola</name>
    <dbReference type="NCBI Taxonomy" id="682179"/>
    <lineage>
        <taxon>Bacteria</taxon>
        <taxon>Bacillati</taxon>
        <taxon>Bacillota</taxon>
        <taxon>Bacilli</taxon>
        <taxon>Bacillales</taxon>
        <taxon>Bacillaceae</taxon>
        <taxon>Litchfieldia</taxon>
    </lineage>
</organism>
<evidence type="ECO:0000259" key="6">
    <source>
        <dbReference type="PROSITE" id="PS51192"/>
    </source>
</evidence>
<name>A0ABR9QML5_9BACI</name>
<keyword evidence="3 8" id="KW-0347">Helicase</keyword>
<dbReference type="EMBL" id="JADCLJ010000024">
    <property type="protein sequence ID" value="MBE4909739.1"/>
    <property type="molecule type" value="Genomic_DNA"/>
</dbReference>
<dbReference type="InterPro" id="IPR014001">
    <property type="entry name" value="Helicase_ATP-bd"/>
</dbReference>
<feature type="domain" description="Helicase ATP-binding" evidence="6">
    <location>
        <begin position="368"/>
        <end position="513"/>
    </location>
</feature>
<protein>
    <submittedName>
        <fullName evidence="8">DEAD/DEAH box helicase</fullName>
    </submittedName>
</protein>
<dbReference type="PROSITE" id="PS51194">
    <property type="entry name" value="HELICASE_CTER"/>
    <property type="match status" value="1"/>
</dbReference>
<keyword evidence="9" id="KW-1185">Reference proteome</keyword>
<feature type="domain" description="Helicase C-terminal" evidence="7">
    <location>
        <begin position="520"/>
        <end position="673"/>
    </location>
</feature>
<feature type="coiled-coil region" evidence="5">
    <location>
        <begin position="324"/>
        <end position="364"/>
    </location>
</feature>
<evidence type="ECO:0000256" key="5">
    <source>
        <dbReference type="SAM" id="Coils"/>
    </source>
</evidence>
<dbReference type="InterPro" id="IPR055206">
    <property type="entry name" value="DEXQc_SUV3"/>
</dbReference>
<reference evidence="8 9" key="1">
    <citation type="submission" date="2020-10" db="EMBL/GenBank/DDBJ databases">
        <title>Bacillus sp. HD4P25, an endophyte from a halophyte.</title>
        <authorList>
            <person name="Sun J.-Q."/>
        </authorList>
    </citation>
    <scope>NUCLEOTIDE SEQUENCE [LARGE SCALE GENOMIC DNA]</scope>
    <source>
        <strain evidence="8 9">YIM 93174</strain>
    </source>
</reference>
<keyword evidence="5" id="KW-0175">Coiled coil</keyword>
<dbReference type="SMART" id="SM00487">
    <property type="entry name" value="DEXDc"/>
    <property type="match status" value="1"/>
</dbReference>
<evidence type="ECO:0000313" key="9">
    <source>
        <dbReference type="Proteomes" id="UP001516662"/>
    </source>
</evidence>
<dbReference type="GO" id="GO:0004386">
    <property type="term" value="F:helicase activity"/>
    <property type="evidence" value="ECO:0007669"/>
    <property type="project" value="UniProtKB-KW"/>
</dbReference>
<sequence length="860" mass="101680">MEQLNAIHQNAVEHTKRKVLEDLDRFFELRPELPSYEEYIEERNHYIDQIWLNVWLNKSTNAVSKHLKKVHLQEVGYDVEGLDRRLIIKLFRTEMRKYRPFDVNEWFTSTYKSNSDLWVESYSKARIQFIKRQKETEEQEKQEAIKERVTRTSLKLIRKKQEELYLYLRYFVACKLKSDIKSKPMYETIDPVKIEESLTEIEAFEIIYNTRVSDFLETLTGSVHKVSLEWEKRHYEYETYFYVYQRLITNYLSEFIPKWLVSQLSPNILSQYQDSFNEALTEKVMGSLILEQMYDYIESFFYRINDEYLSDLLNVADLPFDVEIHREKLEQDLAERERKIAEEKAELERKKQEEKRMLEDIFGREYSPPAGRNIRYVLHVGETNTGKTFQALKRMKEADSGLYLAPLRLLALEVYDKLNADGIPCSLKTGEEEKLTKGANHISSTVEMFHEKESYDIVVIDEAQMISDKDRGFSWYKAITKANANEVHIIGSRNMKQMILQLLGDSDIEIKEYEREIPLEVEQKTFNIKDTKKGDALVCFSRKRVLEIASHLQNTKRSVSMIYGSMPPETRKKQMQRFINGETNVIVSTDAIGMGLNLPIRRIVFLENEKFDGTRRRRLTSQEVKQIAGRAGRKGIYDIGKVAFTSDIKAMTKLLEKEDISISSFAIAPTSSVFERFQRYSRKLGAFFELWEKFESPKGTKKASLAEERELYEMVRDTDIEARLSVQELYGFLHLPFSPHDPGLADQWKETMYAIINREELPEPRIKTGSLEELELSYKAVGLHLLFLYRLERRTEALYWERVREEISDGVHDSLITEVKKIKKKCRKCNKQLPWDFSFQICNECHADRSQSRYKNYYHR</sequence>
<dbReference type="Pfam" id="PF00271">
    <property type="entry name" value="Helicase_C"/>
    <property type="match status" value="1"/>
</dbReference>
<dbReference type="SUPFAM" id="SSF52540">
    <property type="entry name" value="P-loop containing nucleoside triphosphate hydrolases"/>
    <property type="match status" value="1"/>
</dbReference>
<evidence type="ECO:0000256" key="2">
    <source>
        <dbReference type="ARBA" id="ARBA00022801"/>
    </source>
</evidence>
<evidence type="ECO:0000313" key="8">
    <source>
        <dbReference type="EMBL" id="MBE4909739.1"/>
    </source>
</evidence>
<dbReference type="InterPro" id="IPR027417">
    <property type="entry name" value="P-loop_NTPase"/>
</dbReference>
<dbReference type="RefSeq" id="WP_193538699.1">
    <property type="nucleotide sequence ID" value="NZ_JADCLJ010000024.1"/>
</dbReference>
<dbReference type="PROSITE" id="PS51192">
    <property type="entry name" value="HELICASE_ATP_BIND_1"/>
    <property type="match status" value="1"/>
</dbReference>
<evidence type="ECO:0000256" key="1">
    <source>
        <dbReference type="ARBA" id="ARBA00022741"/>
    </source>
</evidence>
<evidence type="ECO:0000256" key="3">
    <source>
        <dbReference type="ARBA" id="ARBA00022806"/>
    </source>
</evidence>
<dbReference type="PANTHER" id="PTHR12131">
    <property type="entry name" value="ATP-DEPENDENT RNA AND DNA HELICASE"/>
    <property type="match status" value="1"/>
</dbReference>
<proteinExistence type="predicted"/>
<keyword evidence="4" id="KW-0067">ATP-binding</keyword>